<evidence type="ECO:0000256" key="10">
    <source>
        <dbReference type="ARBA" id="ARBA00030775"/>
    </source>
</evidence>
<evidence type="ECO:0000256" key="7">
    <source>
        <dbReference type="ARBA" id="ARBA00022989"/>
    </source>
</evidence>
<organism evidence="13 14">
    <name type="scientific">Desulforhopalus singaporensis</name>
    <dbReference type="NCBI Taxonomy" id="91360"/>
    <lineage>
        <taxon>Bacteria</taxon>
        <taxon>Pseudomonadati</taxon>
        <taxon>Thermodesulfobacteriota</taxon>
        <taxon>Desulfobulbia</taxon>
        <taxon>Desulfobulbales</taxon>
        <taxon>Desulfocapsaceae</taxon>
        <taxon>Desulforhopalus</taxon>
    </lineage>
</organism>
<keyword evidence="8 11" id="KW-0472">Membrane</keyword>
<evidence type="ECO:0000256" key="8">
    <source>
        <dbReference type="ARBA" id="ARBA00023136"/>
    </source>
</evidence>
<evidence type="ECO:0000256" key="4">
    <source>
        <dbReference type="ARBA" id="ARBA00022481"/>
    </source>
</evidence>
<proteinExistence type="inferred from homology"/>
<dbReference type="GO" id="GO:0015628">
    <property type="term" value="P:protein secretion by the type II secretion system"/>
    <property type="evidence" value="ECO:0007669"/>
    <property type="project" value="InterPro"/>
</dbReference>
<evidence type="ECO:0000256" key="1">
    <source>
        <dbReference type="ARBA" id="ARBA00004377"/>
    </source>
</evidence>
<dbReference type="SUPFAM" id="SSF54523">
    <property type="entry name" value="Pili subunits"/>
    <property type="match status" value="1"/>
</dbReference>
<evidence type="ECO:0000259" key="12">
    <source>
        <dbReference type="Pfam" id="PF12019"/>
    </source>
</evidence>
<keyword evidence="14" id="KW-1185">Reference proteome</keyword>
<evidence type="ECO:0000313" key="13">
    <source>
        <dbReference type="EMBL" id="SDP19183.1"/>
    </source>
</evidence>
<keyword evidence="4" id="KW-0488">Methylation</keyword>
<keyword evidence="6 11" id="KW-0812">Transmembrane</keyword>
<dbReference type="RefSeq" id="WP_092222483.1">
    <property type="nucleotide sequence ID" value="NZ_FNJI01000012.1"/>
</dbReference>
<evidence type="ECO:0000256" key="2">
    <source>
        <dbReference type="ARBA" id="ARBA00021549"/>
    </source>
</evidence>
<evidence type="ECO:0000256" key="9">
    <source>
        <dbReference type="ARBA" id="ARBA00025772"/>
    </source>
</evidence>
<protein>
    <recommendedName>
        <fullName evidence="2">Type II secretion system protein H</fullName>
    </recommendedName>
    <alternativeName>
        <fullName evidence="10">General secretion pathway protein H</fullName>
    </alternativeName>
</protein>
<dbReference type="GO" id="GO:0015627">
    <property type="term" value="C:type II protein secretion system complex"/>
    <property type="evidence" value="ECO:0007669"/>
    <property type="project" value="InterPro"/>
</dbReference>
<dbReference type="Gene3D" id="3.30.700.10">
    <property type="entry name" value="Glycoprotein, Type 4 Pilin"/>
    <property type="match status" value="1"/>
</dbReference>
<dbReference type="Proteomes" id="UP000199073">
    <property type="component" value="Unassembled WGS sequence"/>
</dbReference>
<comment type="subcellular location">
    <subcellularLocation>
        <location evidence="1">Cell inner membrane</location>
        <topology evidence="1">Single-pass membrane protein</topology>
    </subcellularLocation>
</comment>
<evidence type="ECO:0000313" key="14">
    <source>
        <dbReference type="Proteomes" id="UP000199073"/>
    </source>
</evidence>
<dbReference type="InterPro" id="IPR022346">
    <property type="entry name" value="T2SS_GspH"/>
</dbReference>
<dbReference type="STRING" id="91360.SAMN05660330_02061"/>
<evidence type="ECO:0000256" key="5">
    <source>
        <dbReference type="ARBA" id="ARBA00022519"/>
    </source>
</evidence>
<keyword evidence="3" id="KW-1003">Cell membrane</keyword>
<feature type="transmembrane region" description="Helical" evidence="11">
    <location>
        <begin position="12"/>
        <end position="35"/>
    </location>
</feature>
<feature type="domain" description="General secretion pathway GspH" evidence="12">
    <location>
        <begin position="46"/>
        <end position="177"/>
    </location>
</feature>
<dbReference type="Pfam" id="PF12019">
    <property type="entry name" value="GspH"/>
    <property type="match status" value="1"/>
</dbReference>
<dbReference type="Pfam" id="PF07963">
    <property type="entry name" value="N_methyl"/>
    <property type="match status" value="1"/>
</dbReference>
<accession>A0A1H0QP87</accession>
<dbReference type="GO" id="GO:0005886">
    <property type="term" value="C:plasma membrane"/>
    <property type="evidence" value="ECO:0007669"/>
    <property type="project" value="UniProtKB-SubCell"/>
</dbReference>
<dbReference type="PROSITE" id="PS00409">
    <property type="entry name" value="PROKAR_NTER_METHYL"/>
    <property type="match status" value="1"/>
</dbReference>
<evidence type="ECO:0000256" key="11">
    <source>
        <dbReference type="SAM" id="Phobius"/>
    </source>
</evidence>
<gene>
    <name evidence="13" type="ORF">SAMN05660330_02061</name>
</gene>
<sequence length="185" mass="20030">MKKDQITTTGFTLIEIMVAMAIIALFAIFAAPAMVKLGPNMKLRQAAMDLHSNLQKMKLEAVKRNRKTQLNITMFDCSSFPSSSVPSPGGLYTISVDEDGNATTIDEYLELSDDSGDSAPDTDYDMTPGTALCKNYSTPNGVSVFFFTPDGLWSEDAAFELHNNKGSGYKISVSKAGAITTHKLP</sequence>
<comment type="similarity">
    <text evidence="9">Belongs to the GSP H family.</text>
</comment>
<evidence type="ECO:0000256" key="3">
    <source>
        <dbReference type="ARBA" id="ARBA00022475"/>
    </source>
</evidence>
<keyword evidence="5" id="KW-0997">Cell inner membrane</keyword>
<dbReference type="InterPro" id="IPR045584">
    <property type="entry name" value="Pilin-like"/>
</dbReference>
<keyword evidence="7 11" id="KW-1133">Transmembrane helix</keyword>
<dbReference type="EMBL" id="FNJI01000012">
    <property type="protein sequence ID" value="SDP19183.1"/>
    <property type="molecule type" value="Genomic_DNA"/>
</dbReference>
<dbReference type="NCBIfam" id="TIGR02532">
    <property type="entry name" value="IV_pilin_GFxxxE"/>
    <property type="match status" value="1"/>
</dbReference>
<dbReference type="InterPro" id="IPR012902">
    <property type="entry name" value="N_methyl_site"/>
</dbReference>
<dbReference type="AlphaFoldDB" id="A0A1H0QP87"/>
<reference evidence="13 14" key="1">
    <citation type="submission" date="2016-10" db="EMBL/GenBank/DDBJ databases">
        <authorList>
            <person name="de Groot N.N."/>
        </authorList>
    </citation>
    <scope>NUCLEOTIDE SEQUENCE [LARGE SCALE GENOMIC DNA]</scope>
    <source>
        <strain evidence="13 14">DSM 12130</strain>
    </source>
</reference>
<evidence type="ECO:0000256" key="6">
    <source>
        <dbReference type="ARBA" id="ARBA00022692"/>
    </source>
</evidence>
<name>A0A1H0QP87_9BACT</name>